<gene>
    <name evidence="2" type="ORF">B0A49_07940</name>
</gene>
<feature type="transmembrane region" description="Helical" evidence="1">
    <location>
        <begin position="111"/>
        <end position="128"/>
    </location>
</feature>
<dbReference type="InterPro" id="IPR046580">
    <property type="entry name" value="DUF6640"/>
</dbReference>
<keyword evidence="3" id="KW-1185">Reference proteome</keyword>
<organism evidence="2 3">
    <name type="scientific">Cryomyces minteri</name>
    <dbReference type="NCBI Taxonomy" id="331657"/>
    <lineage>
        <taxon>Eukaryota</taxon>
        <taxon>Fungi</taxon>
        <taxon>Dikarya</taxon>
        <taxon>Ascomycota</taxon>
        <taxon>Pezizomycotina</taxon>
        <taxon>Dothideomycetes</taxon>
        <taxon>Dothideomycetes incertae sedis</taxon>
        <taxon>Cryomyces</taxon>
    </lineage>
</organism>
<feature type="transmembrane region" description="Helical" evidence="1">
    <location>
        <begin position="49"/>
        <end position="66"/>
    </location>
</feature>
<comment type="caution">
    <text evidence="2">The sequence shown here is derived from an EMBL/GenBank/DDBJ whole genome shotgun (WGS) entry which is preliminary data.</text>
</comment>
<evidence type="ECO:0000313" key="2">
    <source>
        <dbReference type="EMBL" id="TKA68146.1"/>
    </source>
</evidence>
<dbReference type="Proteomes" id="UP000308768">
    <property type="component" value="Unassembled WGS sequence"/>
</dbReference>
<accession>A0A4U0WZ38</accession>
<feature type="transmembrane region" description="Helical" evidence="1">
    <location>
        <begin position="12"/>
        <end position="29"/>
    </location>
</feature>
<keyword evidence="1" id="KW-0472">Membrane</keyword>
<keyword evidence="1" id="KW-0812">Transmembrane</keyword>
<reference evidence="2 3" key="1">
    <citation type="submission" date="2017-03" db="EMBL/GenBank/DDBJ databases">
        <title>Genomes of endolithic fungi from Antarctica.</title>
        <authorList>
            <person name="Coleine C."/>
            <person name="Masonjones S."/>
            <person name="Stajich J.E."/>
        </authorList>
    </citation>
    <scope>NUCLEOTIDE SEQUENCE [LARGE SCALE GENOMIC DNA]</scope>
    <source>
        <strain evidence="2 3">CCFEE 5187</strain>
    </source>
</reference>
<dbReference type="AlphaFoldDB" id="A0A4U0WZ38"/>
<feature type="transmembrane region" description="Helical" evidence="1">
    <location>
        <begin position="75"/>
        <end position="95"/>
    </location>
</feature>
<dbReference type="EMBL" id="NAJN01000844">
    <property type="protein sequence ID" value="TKA68146.1"/>
    <property type="molecule type" value="Genomic_DNA"/>
</dbReference>
<dbReference type="OrthoDB" id="2819018at2759"/>
<evidence type="ECO:0000313" key="3">
    <source>
        <dbReference type="Proteomes" id="UP000308768"/>
    </source>
</evidence>
<proteinExistence type="predicted"/>
<protein>
    <recommendedName>
        <fullName evidence="4">Acetyltransferase</fullName>
    </recommendedName>
</protein>
<keyword evidence="1" id="KW-1133">Transmembrane helix</keyword>
<sequence length="139" mass="15345">MTASHSSAGRYILTSVALFTAIAPFVADFNTTHIYNPSWPAHAKFHNGQTMSMGVFLGLSTLYYTWRTPATPDTLFTATMLATAYYITLLSSWFYPGAKPGPEDSPDDFSQLWPSLGIFALSAGAHVLERKRIRGMKTE</sequence>
<evidence type="ECO:0000256" key="1">
    <source>
        <dbReference type="SAM" id="Phobius"/>
    </source>
</evidence>
<name>A0A4U0WZ38_9PEZI</name>
<dbReference type="STRING" id="331657.A0A4U0WZ38"/>
<dbReference type="Pfam" id="PF20345">
    <property type="entry name" value="DUF6640"/>
    <property type="match status" value="1"/>
</dbReference>
<evidence type="ECO:0008006" key="4">
    <source>
        <dbReference type="Google" id="ProtNLM"/>
    </source>
</evidence>